<evidence type="ECO:0000256" key="7">
    <source>
        <dbReference type="ARBA" id="ARBA00022692"/>
    </source>
</evidence>
<keyword evidence="19" id="KW-1185">Reference proteome</keyword>
<evidence type="ECO:0000313" key="18">
    <source>
        <dbReference type="EMBL" id="KAK4422437.1"/>
    </source>
</evidence>
<dbReference type="InterPro" id="IPR007867">
    <property type="entry name" value="GMC_OxRtase_C"/>
</dbReference>
<comment type="subcellular location">
    <subcellularLocation>
        <location evidence="3 12">Membrane</location>
    </subcellularLocation>
</comment>
<evidence type="ECO:0000259" key="16">
    <source>
        <dbReference type="Pfam" id="PF00732"/>
    </source>
</evidence>
<feature type="active site" description="Proton acceptor" evidence="13">
    <location>
        <position position="688"/>
    </location>
</feature>
<dbReference type="AlphaFoldDB" id="A0AAE1Y2T0"/>
<keyword evidence="11 12" id="KW-0472">Membrane</keyword>
<keyword evidence="7" id="KW-0812">Transmembrane</keyword>
<dbReference type="GO" id="GO:0050660">
    <property type="term" value="F:flavin adenine dinucleotide binding"/>
    <property type="evidence" value="ECO:0007669"/>
    <property type="project" value="InterPro"/>
</dbReference>
<dbReference type="Pfam" id="PF05199">
    <property type="entry name" value="GMC_oxred_C"/>
    <property type="match status" value="1"/>
</dbReference>
<protein>
    <recommendedName>
        <fullName evidence="5 12">Long-chain-alcohol oxidase</fullName>
        <ecNumber evidence="5 12">1.1.3.20</ecNumber>
    </recommendedName>
</protein>
<dbReference type="GO" id="GO:0016020">
    <property type="term" value="C:membrane"/>
    <property type="evidence" value="ECO:0007669"/>
    <property type="project" value="UniProtKB-SubCell"/>
</dbReference>
<proteinExistence type="inferred from homology"/>
<evidence type="ECO:0000256" key="12">
    <source>
        <dbReference type="PIRNR" id="PIRNR028937"/>
    </source>
</evidence>
<keyword evidence="10 12" id="KW-0560">Oxidoreductase</keyword>
<accession>A0AAE1Y2T0</accession>
<keyword evidence="6" id="KW-0285">Flavoprotein</keyword>
<evidence type="ECO:0000256" key="15">
    <source>
        <dbReference type="SAM" id="MobiDB-lite"/>
    </source>
</evidence>
<sequence length="757" mass="82564">MWKSCVYGRWEFSSGQMEALSALCDTFLPSVDVDDHLHPSVHHRLFYQTSASMAGTPHHVGEFLGGKLEHPKMFLARLAILLLSTRIGSFVLCGKKSLSPNFPYFQTFSKLSSEKRQEILLSWSTSYFLHLRILFTSLKIFTHFLFFTKVNEKGENLSWKAIGYPGPDPGRAKTRKLEAQNTQQPQDQGPEGSCEEMFGSLHKGIINLNQSREEALHKLHNLGFPVSIPHSRNGRITSSLKPSFIVKCDAVVVGSGTGGGVVAGVLANAGHKVLVLEKGSYFARTKLSLLEGEAMDQMYLGSGMAATDDLGVVLLAGSTVGGGSTINWSASIRTPPHVIREWSEKHELKLFDSKVYQQALDVVCQKMGVQSEIEHEGFNNMILRKGCENLGYPVETVPRNTPSDHYCGWCCFGCKDGRKKGTTETWLVDLIESGNGAILPACEALRVITDESNGKKRAIGVAFAFNTPFGREIGIVEADVTVAASGAICTPALLKRSGLKNPNVGRNLHIHPVVMAWGYFPDSPAPDAWPAAEKRSYEGGIITAMSRVVANSETSGYGAVIQTPMVHPGLFSALTPWISGRDMKNRMVKFSRTAHIFALARDKGSGKVTSETNISYKLEDSDQENLRKGLEKVLRILAAAGAEEIGTQHAMGRVLNVKQASEEELERFVKEESSRPLQKLSVPIGSAHQMGSCRMGVDPKGSVVSPTGETWEVEGLFVADSSVFPTALGVNPMVTIQAIAYCTAQSVLEVLGQKKMM</sequence>
<evidence type="ECO:0000259" key="17">
    <source>
        <dbReference type="Pfam" id="PF05199"/>
    </source>
</evidence>
<dbReference type="Pfam" id="PF00732">
    <property type="entry name" value="GMC_oxred_N"/>
    <property type="match status" value="1"/>
</dbReference>
<evidence type="ECO:0000256" key="11">
    <source>
        <dbReference type="ARBA" id="ARBA00023136"/>
    </source>
</evidence>
<dbReference type="InterPro" id="IPR036188">
    <property type="entry name" value="FAD/NAD-bd_sf"/>
</dbReference>
<dbReference type="InterPro" id="IPR012400">
    <property type="entry name" value="Long_Oxdase"/>
</dbReference>
<dbReference type="PANTHER" id="PTHR46056:SF4">
    <property type="entry name" value="LONG-CHAIN-ALCOHOL OXIDASE FAO4A"/>
    <property type="match status" value="1"/>
</dbReference>
<evidence type="ECO:0000256" key="13">
    <source>
        <dbReference type="PIRSR" id="PIRSR028937-1"/>
    </source>
</evidence>
<evidence type="ECO:0000256" key="10">
    <source>
        <dbReference type="ARBA" id="ARBA00023002"/>
    </source>
</evidence>
<dbReference type="GO" id="GO:0046577">
    <property type="term" value="F:long-chain-alcohol oxidase activity"/>
    <property type="evidence" value="ECO:0007669"/>
    <property type="project" value="UniProtKB-EC"/>
</dbReference>
<organism evidence="18 19">
    <name type="scientific">Sesamum alatum</name>
    <dbReference type="NCBI Taxonomy" id="300844"/>
    <lineage>
        <taxon>Eukaryota</taxon>
        <taxon>Viridiplantae</taxon>
        <taxon>Streptophyta</taxon>
        <taxon>Embryophyta</taxon>
        <taxon>Tracheophyta</taxon>
        <taxon>Spermatophyta</taxon>
        <taxon>Magnoliopsida</taxon>
        <taxon>eudicotyledons</taxon>
        <taxon>Gunneridae</taxon>
        <taxon>Pentapetalae</taxon>
        <taxon>asterids</taxon>
        <taxon>lamiids</taxon>
        <taxon>Lamiales</taxon>
        <taxon>Pedaliaceae</taxon>
        <taxon>Sesamum</taxon>
    </lineage>
</organism>
<evidence type="ECO:0000256" key="5">
    <source>
        <dbReference type="ARBA" id="ARBA00013125"/>
    </source>
</evidence>
<feature type="domain" description="Glucose-methanol-choline oxidoreductase N-terminal" evidence="16">
    <location>
        <begin position="295"/>
        <end position="513"/>
    </location>
</feature>
<dbReference type="Gene3D" id="3.50.50.60">
    <property type="entry name" value="FAD/NAD(P)-binding domain"/>
    <property type="match status" value="2"/>
</dbReference>
<feature type="domain" description="Glucose-methanol-choline oxidoreductase C-terminal" evidence="17">
    <location>
        <begin position="611"/>
        <end position="740"/>
    </location>
</feature>
<comment type="function">
    <text evidence="2 12">Long-chain fatty alcohol oxidase involved in the omega-oxidation pathway of lipid degradation.</text>
</comment>
<evidence type="ECO:0000256" key="4">
    <source>
        <dbReference type="ARBA" id="ARBA00010790"/>
    </source>
</evidence>
<evidence type="ECO:0000256" key="14">
    <source>
        <dbReference type="PIRSR" id="PIRSR028937-2"/>
    </source>
</evidence>
<evidence type="ECO:0000256" key="2">
    <source>
        <dbReference type="ARBA" id="ARBA00003842"/>
    </source>
</evidence>
<dbReference type="SUPFAM" id="SSF51905">
    <property type="entry name" value="FAD/NAD(P)-binding domain"/>
    <property type="match status" value="1"/>
</dbReference>
<dbReference type="InterPro" id="IPR000172">
    <property type="entry name" value="GMC_OxRdtase_N"/>
</dbReference>
<keyword evidence="8 14" id="KW-0274">FAD</keyword>
<name>A0AAE1Y2T0_9LAMI</name>
<evidence type="ECO:0000256" key="8">
    <source>
        <dbReference type="ARBA" id="ARBA00022827"/>
    </source>
</evidence>
<evidence type="ECO:0000256" key="1">
    <source>
        <dbReference type="ARBA" id="ARBA00000920"/>
    </source>
</evidence>
<evidence type="ECO:0000256" key="9">
    <source>
        <dbReference type="ARBA" id="ARBA00022989"/>
    </source>
</evidence>
<evidence type="ECO:0000313" key="19">
    <source>
        <dbReference type="Proteomes" id="UP001293254"/>
    </source>
</evidence>
<reference evidence="18" key="2">
    <citation type="journal article" date="2024" name="Plant">
        <title>Genomic evolution and insights into agronomic trait innovations of Sesamum species.</title>
        <authorList>
            <person name="Miao H."/>
            <person name="Wang L."/>
            <person name="Qu L."/>
            <person name="Liu H."/>
            <person name="Sun Y."/>
            <person name="Le M."/>
            <person name="Wang Q."/>
            <person name="Wei S."/>
            <person name="Zheng Y."/>
            <person name="Lin W."/>
            <person name="Duan Y."/>
            <person name="Cao H."/>
            <person name="Xiong S."/>
            <person name="Wang X."/>
            <person name="Wei L."/>
            <person name="Li C."/>
            <person name="Ma Q."/>
            <person name="Ju M."/>
            <person name="Zhao R."/>
            <person name="Li G."/>
            <person name="Mu C."/>
            <person name="Tian Q."/>
            <person name="Mei H."/>
            <person name="Zhang T."/>
            <person name="Gao T."/>
            <person name="Zhang H."/>
        </authorList>
    </citation>
    <scope>NUCLEOTIDE SEQUENCE</scope>
    <source>
        <strain evidence="18">3651</strain>
    </source>
</reference>
<evidence type="ECO:0000256" key="3">
    <source>
        <dbReference type="ARBA" id="ARBA00004370"/>
    </source>
</evidence>
<comment type="caution">
    <text evidence="18">The sequence shown here is derived from an EMBL/GenBank/DDBJ whole genome shotgun (WGS) entry which is preliminary data.</text>
</comment>
<comment type="similarity">
    <text evidence="4 12">Belongs to the GMC oxidoreductase family.</text>
</comment>
<feature type="region of interest" description="Disordered" evidence="15">
    <location>
        <begin position="170"/>
        <end position="194"/>
    </location>
</feature>
<dbReference type="PANTHER" id="PTHR46056">
    <property type="entry name" value="LONG-CHAIN-ALCOHOL OXIDASE"/>
    <property type="match status" value="1"/>
</dbReference>
<gene>
    <name evidence="18" type="ORF">Salat_1826000</name>
</gene>
<reference evidence="18" key="1">
    <citation type="submission" date="2020-06" db="EMBL/GenBank/DDBJ databases">
        <authorList>
            <person name="Li T."/>
            <person name="Hu X."/>
            <person name="Zhang T."/>
            <person name="Song X."/>
            <person name="Zhang H."/>
            <person name="Dai N."/>
            <person name="Sheng W."/>
            <person name="Hou X."/>
            <person name="Wei L."/>
        </authorList>
    </citation>
    <scope>NUCLEOTIDE SEQUENCE</scope>
    <source>
        <strain evidence="18">3651</strain>
        <tissue evidence="18">Leaf</tissue>
    </source>
</reference>
<dbReference type="PIRSF" id="PIRSF028937">
    <property type="entry name" value="Lg_Ch_AO"/>
    <property type="match status" value="1"/>
</dbReference>
<dbReference type="EMBL" id="JACGWO010000007">
    <property type="protein sequence ID" value="KAK4422437.1"/>
    <property type="molecule type" value="Genomic_DNA"/>
</dbReference>
<evidence type="ECO:0000256" key="6">
    <source>
        <dbReference type="ARBA" id="ARBA00022630"/>
    </source>
</evidence>
<dbReference type="EC" id="1.1.3.20" evidence="5 12"/>
<comment type="catalytic activity">
    <reaction evidence="1 12">
        <text>a long-chain primary fatty alcohol + O2 = a long-chain fatty aldehyde + H2O2</text>
        <dbReference type="Rhea" id="RHEA:22756"/>
        <dbReference type="ChEBI" id="CHEBI:15379"/>
        <dbReference type="ChEBI" id="CHEBI:16240"/>
        <dbReference type="ChEBI" id="CHEBI:17176"/>
        <dbReference type="ChEBI" id="CHEBI:77396"/>
        <dbReference type="EC" id="1.1.3.20"/>
    </reaction>
</comment>
<keyword evidence="9" id="KW-1133">Transmembrane helix</keyword>
<dbReference type="Proteomes" id="UP001293254">
    <property type="component" value="Unassembled WGS sequence"/>
</dbReference>
<feature type="binding site" evidence="14">
    <location>
        <begin position="248"/>
        <end position="263"/>
    </location>
    <ligand>
        <name>FAD</name>
        <dbReference type="ChEBI" id="CHEBI:57692"/>
    </ligand>
</feature>